<evidence type="ECO:0000313" key="3">
    <source>
        <dbReference type="Proteomes" id="UP000642094"/>
    </source>
</evidence>
<sequence>MADKLAINQASLSLNTGICTGLFVSAIATFLIANPATSEEIVTIPQTPVQPSLWWKSQRLPEGWVENIVINAETRQAIVTLNLNRWTASDYLQRFSFLFQLGTEAQKNNFGVLLHNRRAQTIAEYSVQQEKWRIEPKSLGTDPFRVISPTILQRQF</sequence>
<name>A0ABR7ZVJ2_9CYAN</name>
<comment type="caution">
    <text evidence="2">The sequence shown here is derived from an EMBL/GenBank/DDBJ whole genome shotgun (WGS) entry which is preliminary data.</text>
</comment>
<reference evidence="2 3" key="1">
    <citation type="journal article" date="2020" name="ISME J.">
        <title>Comparative genomics reveals insights into cyanobacterial evolution and habitat adaptation.</title>
        <authorList>
            <person name="Chen M.Y."/>
            <person name="Teng W.K."/>
            <person name="Zhao L."/>
            <person name="Hu C.X."/>
            <person name="Zhou Y.K."/>
            <person name="Han B.P."/>
            <person name="Song L.R."/>
            <person name="Shu W.S."/>
        </authorList>
    </citation>
    <scope>NUCLEOTIDE SEQUENCE [LARGE SCALE GENOMIC DNA]</scope>
    <source>
        <strain evidence="2 3">FACHB-723</strain>
    </source>
</reference>
<organism evidence="2 3">
    <name type="scientific">Pseudanabaena mucicola FACHB-723</name>
    <dbReference type="NCBI Taxonomy" id="2692860"/>
    <lineage>
        <taxon>Bacteria</taxon>
        <taxon>Bacillati</taxon>
        <taxon>Cyanobacteriota</taxon>
        <taxon>Cyanophyceae</taxon>
        <taxon>Pseudanabaenales</taxon>
        <taxon>Pseudanabaenaceae</taxon>
        <taxon>Pseudanabaena</taxon>
    </lineage>
</organism>
<feature type="transmembrane region" description="Helical" evidence="1">
    <location>
        <begin position="12"/>
        <end position="33"/>
    </location>
</feature>
<keyword evidence="1" id="KW-0812">Transmembrane</keyword>
<protein>
    <submittedName>
        <fullName evidence="2">Uncharacterized protein</fullName>
    </submittedName>
</protein>
<proteinExistence type="predicted"/>
<evidence type="ECO:0000313" key="2">
    <source>
        <dbReference type="EMBL" id="MBD2187780.1"/>
    </source>
</evidence>
<dbReference type="RefSeq" id="WP_190402648.1">
    <property type="nucleotide sequence ID" value="NZ_JACJQB010000008.1"/>
</dbReference>
<accession>A0ABR7ZVJ2</accession>
<evidence type="ECO:0000256" key="1">
    <source>
        <dbReference type="SAM" id="Phobius"/>
    </source>
</evidence>
<dbReference type="Proteomes" id="UP000642094">
    <property type="component" value="Unassembled WGS sequence"/>
</dbReference>
<keyword evidence="3" id="KW-1185">Reference proteome</keyword>
<gene>
    <name evidence="2" type="ORF">H6F41_06440</name>
</gene>
<dbReference type="EMBL" id="JACJQB010000008">
    <property type="protein sequence ID" value="MBD2187780.1"/>
    <property type="molecule type" value="Genomic_DNA"/>
</dbReference>
<keyword evidence="1" id="KW-1133">Transmembrane helix</keyword>
<keyword evidence="1" id="KW-0472">Membrane</keyword>